<name>A0A212CQS8_CEREH</name>
<dbReference type="Gene3D" id="1.20.1250.20">
    <property type="entry name" value="MFS general substrate transporter like domains"/>
    <property type="match status" value="1"/>
</dbReference>
<dbReference type="EMBL" id="MKHE01000014">
    <property type="protein sequence ID" value="OWK08350.1"/>
    <property type="molecule type" value="Genomic_DNA"/>
</dbReference>
<dbReference type="GO" id="GO:0015234">
    <property type="term" value="F:thiamine transmembrane transporter activity"/>
    <property type="evidence" value="ECO:0007669"/>
    <property type="project" value="TreeGrafter"/>
</dbReference>
<feature type="transmembrane region" description="Helical" evidence="3">
    <location>
        <begin position="169"/>
        <end position="188"/>
    </location>
</feature>
<proteinExistence type="inferred from homology"/>
<comment type="caution">
    <text evidence="4">The sequence shown here is derived from an EMBL/GenBank/DDBJ whole genome shotgun (WGS) entry which is preliminary data.</text>
</comment>
<keyword evidence="3" id="KW-0472">Membrane</keyword>
<dbReference type="InterPro" id="IPR036259">
    <property type="entry name" value="MFS_trans_sf"/>
</dbReference>
<feature type="non-terminal residue" evidence="4">
    <location>
        <position position="362"/>
    </location>
</feature>
<gene>
    <name evidence="4" type="ORF">Celaphus_00010904</name>
</gene>
<dbReference type="AlphaFoldDB" id="A0A212CQS8"/>
<feature type="transmembrane region" description="Helical" evidence="3">
    <location>
        <begin position="281"/>
        <end position="301"/>
    </location>
</feature>
<dbReference type="InterPro" id="IPR002666">
    <property type="entry name" value="Folate_carrier"/>
</dbReference>
<dbReference type="PANTHER" id="PTHR10686">
    <property type="entry name" value="FOLATE TRANSPORTER"/>
    <property type="match status" value="1"/>
</dbReference>
<comment type="similarity">
    <text evidence="2">Belongs to the reduced folate carrier (RFC) transporter (TC 2.A.48) family.</text>
</comment>
<organism evidence="4 5">
    <name type="scientific">Cervus elaphus hippelaphus</name>
    <name type="common">European red deer</name>
    <dbReference type="NCBI Taxonomy" id="46360"/>
    <lineage>
        <taxon>Eukaryota</taxon>
        <taxon>Metazoa</taxon>
        <taxon>Chordata</taxon>
        <taxon>Craniata</taxon>
        <taxon>Vertebrata</taxon>
        <taxon>Euteleostomi</taxon>
        <taxon>Mammalia</taxon>
        <taxon>Eutheria</taxon>
        <taxon>Laurasiatheria</taxon>
        <taxon>Artiodactyla</taxon>
        <taxon>Ruminantia</taxon>
        <taxon>Pecora</taxon>
        <taxon>Cervidae</taxon>
        <taxon>Cervinae</taxon>
        <taxon>Cervus</taxon>
    </lineage>
</organism>
<evidence type="ECO:0000256" key="1">
    <source>
        <dbReference type="ARBA" id="ARBA00004141"/>
    </source>
</evidence>
<dbReference type="GO" id="GO:0005886">
    <property type="term" value="C:plasma membrane"/>
    <property type="evidence" value="ECO:0007669"/>
    <property type="project" value="TreeGrafter"/>
</dbReference>
<sequence>MGEKPLPGVLSDWEAVVEGVAGFRRRGWRAAARVPPGAGKAWEELRREVAIPELPAPAGRRRHLQLQVSVLGAALQPHSSWQEGKEGRGRVPAPWMVVPGPVSRRAAAATMLLRTARVPRECWFLPTALLCAYGFFASLRPSEPFLTPYLLGPEKNLTEREVFNEIYPVWTYSYLVLLFPVFLATDYLRYKPVILLQGLSLIVTWFMLLYAQGLLAIQFLEFFYGIATATEIAYYSYIYSVVDLSMYQKVTSYCRSATLVGFTVGSVLGQILVSVASWSLFSLNVISLTCVSVAFAVAWFLPMPQKSLFFHHVPPSRQGTNGIKVHNGGVATDIAASNHLPQWEDVESKIPLNPEEPPVEQQ</sequence>
<dbReference type="Proteomes" id="UP000242450">
    <property type="component" value="Chromosome 14"/>
</dbReference>
<keyword evidence="3" id="KW-0812">Transmembrane</keyword>
<feature type="transmembrane region" description="Helical" evidence="3">
    <location>
        <begin position="254"/>
        <end position="275"/>
    </location>
</feature>
<evidence type="ECO:0000313" key="4">
    <source>
        <dbReference type="EMBL" id="OWK08350.1"/>
    </source>
</evidence>
<keyword evidence="3" id="KW-1133">Transmembrane helix</keyword>
<feature type="transmembrane region" description="Helical" evidence="3">
    <location>
        <begin position="195"/>
        <end position="216"/>
    </location>
</feature>
<reference evidence="4 5" key="1">
    <citation type="journal article" date="2018" name="Mol. Genet. Genomics">
        <title>The red deer Cervus elaphus genome CerEla1.0: sequencing, annotating, genes, and chromosomes.</title>
        <authorList>
            <person name="Bana N.A."/>
            <person name="Nyiri A."/>
            <person name="Nagy J."/>
            <person name="Frank K."/>
            <person name="Nagy T."/>
            <person name="Steger V."/>
            <person name="Schiller M."/>
            <person name="Lakatos P."/>
            <person name="Sugar L."/>
            <person name="Horn P."/>
            <person name="Barta E."/>
            <person name="Orosz L."/>
        </authorList>
    </citation>
    <scope>NUCLEOTIDE SEQUENCE [LARGE SCALE GENOMIC DNA]</scope>
    <source>
        <strain evidence="4">Hungarian</strain>
    </source>
</reference>
<comment type="subcellular location">
    <subcellularLocation>
        <location evidence="1">Membrane</location>
        <topology evidence="1">Multi-pass membrane protein</topology>
    </subcellularLocation>
</comment>
<dbReference type="SUPFAM" id="SSF103473">
    <property type="entry name" value="MFS general substrate transporter"/>
    <property type="match status" value="1"/>
</dbReference>
<accession>A0A212CQS8</accession>
<feature type="transmembrane region" description="Helical" evidence="3">
    <location>
        <begin position="222"/>
        <end position="242"/>
    </location>
</feature>
<evidence type="ECO:0000256" key="2">
    <source>
        <dbReference type="ARBA" id="ARBA00005773"/>
    </source>
</evidence>
<dbReference type="PANTHER" id="PTHR10686:SF19">
    <property type="entry name" value="THIAMINE TRANSPORTER 1"/>
    <property type="match status" value="1"/>
</dbReference>
<evidence type="ECO:0000313" key="5">
    <source>
        <dbReference type="Proteomes" id="UP000242450"/>
    </source>
</evidence>
<protein>
    <submittedName>
        <fullName evidence="4">SLC19A2</fullName>
    </submittedName>
</protein>
<dbReference type="Pfam" id="PF01770">
    <property type="entry name" value="Folate_carrier"/>
    <property type="match status" value="1"/>
</dbReference>
<evidence type="ECO:0000256" key="3">
    <source>
        <dbReference type="SAM" id="Phobius"/>
    </source>
</evidence>
<dbReference type="OrthoDB" id="18814at2759"/>
<keyword evidence="5" id="KW-1185">Reference proteome</keyword>